<reference evidence="4" key="1">
    <citation type="submission" date="2016-06" db="UniProtKB">
        <authorList>
            <consortium name="WormBaseParasite"/>
        </authorList>
    </citation>
    <scope>IDENTIFICATION</scope>
</reference>
<dbReference type="EMBL" id="UYRT01082689">
    <property type="protein sequence ID" value="VDN26334.1"/>
    <property type="molecule type" value="Genomic_DNA"/>
</dbReference>
<feature type="chain" id="PRO_5043138991" evidence="1">
    <location>
        <begin position="26"/>
        <end position="74"/>
    </location>
</feature>
<feature type="signal peptide" evidence="1">
    <location>
        <begin position="1"/>
        <end position="25"/>
    </location>
</feature>
<gene>
    <name evidence="2" type="ORF">GPUH_LOCUS15612</name>
</gene>
<dbReference type="OrthoDB" id="10040649at2759"/>
<sequence>MKTVMMSMIEASLVTVLMFATSITAEVEEVSCTADAINVVMNKSDPDVQRWMSDPKAQPVVYWKKCRAQRMQST</sequence>
<name>A0A183E3S2_9BILA</name>
<dbReference type="AlphaFoldDB" id="A0A183E3S2"/>
<evidence type="ECO:0000313" key="3">
    <source>
        <dbReference type="Proteomes" id="UP000271098"/>
    </source>
</evidence>
<evidence type="ECO:0000256" key="1">
    <source>
        <dbReference type="SAM" id="SignalP"/>
    </source>
</evidence>
<evidence type="ECO:0000313" key="2">
    <source>
        <dbReference type="EMBL" id="VDN26334.1"/>
    </source>
</evidence>
<reference evidence="2 3" key="2">
    <citation type="submission" date="2018-11" db="EMBL/GenBank/DDBJ databases">
        <authorList>
            <consortium name="Pathogen Informatics"/>
        </authorList>
    </citation>
    <scope>NUCLEOTIDE SEQUENCE [LARGE SCALE GENOMIC DNA]</scope>
</reference>
<protein>
    <submittedName>
        <fullName evidence="4">Secreted protein</fullName>
    </submittedName>
</protein>
<dbReference type="Proteomes" id="UP000271098">
    <property type="component" value="Unassembled WGS sequence"/>
</dbReference>
<keyword evidence="3" id="KW-1185">Reference proteome</keyword>
<organism evidence="4">
    <name type="scientific">Gongylonema pulchrum</name>
    <dbReference type="NCBI Taxonomy" id="637853"/>
    <lineage>
        <taxon>Eukaryota</taxon>
        <taxon>Metazoa</taxon>
        <taxon>Ecdysozoa</taxon>
        <taxon>Nematoda</taxon>
        <taxon>Chromadorea</taxon>
        <taxon>Rhabditida</taxon>
        <taxon>Spirurina</taxon>
        <taxon>Spiruromorpha</taxon>
        <taxon>Spiruroidea</taxon>
        <taxon>Gongylonematidae</taxon>
        <taxon>Gongylonema</taxon>
    </lineage>
</organism>
<evidence type="ECO:0000313" key="4">
    <source>
        <dbReference type="WBParaSite" id="GPUH_0001563501-mRNA-1"/>
    </source>
</evidence>
<accession>A0A183E3S2</accession>
<keyword evidence="1" id="KW-0732">Signal</keyword>
<proteinExistence type="predicted"/>
<dbReference type="WBParaSite" id="GPUH_0001563501-mRNA-1">
    <property type="protein sequence ID" value="GPUH_0001563501-mRNA-1"/>
    <property type="gene ID" value="GPUH_0001563501"/>
</dbReference>